<keyword evidence="3" id="KW-0464">Manganese</keyword>
<evidence type="ECO:0000256" key="1">
    <source>
        <dbReference type="ARBA" id="ARBA00010373"/>
    </source>
</evidence>
<organism evidence="5">
    <name type="scientific">bioreactor metagenome</name>
    <dbReference type="NCBI Taxonomy" id="1076179"/>
    <lineage>
        <taxon>unclassified sequences</taxon>
        <taxon>metagenomes</taxon>
        <taxon>ecological metagenomes</taxon>
    </lineage>
</organism>
<name>A0A645HUJ3_9ZZZZ</name>
<proteinExistence type="inferred from homology"/>
<reference evidence="5" key="1">
    <citation type="submission" date="2019-08" db="EMBL/GenBank/DDBJ databases">
        <authorList>
            <person name="Kucharzyk K."/>
            <person name="Murdoch R.W."/>
            <person name="Higgins S."/>
            <person name="Loffler F."/>
        </authorList>
    </citation>
    <scope>NUCLEOTIDE SEQUENCE</scope>
</reference>
<dbReference type="GO" id="GO:0009117">
    <property type="term" value="P:nucleotide metabolic process"/>
    <property type="evidence" value="ECO:0007669"/>
    <property type="project" value="InterPro"/>
</dbReference>
<gene>
    <name evidence="5" type="primary">deoB_29</name>
    <name evidence="5" type="ORF">SDC9_190087</name>
</gene>
<keyword evidence="5" id="KW-0413">Isomerase</keyword>
<dbReference type="InterPro" id="IPR010045">
    <property type="entry name" value="DeoB"/>
</dbReference>
<dbReference type="PANTHER" id="PTHR21110:SF0">
    <property type="entry name" value="PHOSPHOPENTOMUTASE"/>
    <property type="match status" value="1"/>
</dbReference>
<dbReference type="GO" id="GO:0000287">
    <property type="term" value="F:magnesium ion binding"/>
    <property type="evidence" value="ECO:0007669"/>
    <property type="project" value="InterPro"/>
</dbReference>
<protein>
    <submittedName>
        <fullName evidence="5">Phosphopentomutase</fullName>
        <ecNumber evidence="5">5.4.2.7</ecNumber>
    </submittedName>
</protein>
<dbReference type="GO" id="GO:0008973">
    <property type="term" value="F:phosphopentomutase activity"/>
    <property type="evidence" value="ECO:0007669"/>
    <property type="project" value="UniProtKB-EC"/>
</dbReference>
<evidence type="ECO:0000256" key="2">
    <source>
        <dbReference type="ARBA" id="ARBA00022723"/>
    </source>
</evidence>
<feature type="domain" description="Metalloenzyme" evidence="4">
    <location>
        <begin position="1"/>
        <end position="110"/>
    </location>
</feature>
<dbReference type="Gene3D" id="3.40.720.10">
    <property type="entry name" value="Alkaline Phosphatase, subunit A"/>
    <property type="match status" value="1"/>
</dbReference>
<evidence type="ECO:0000313" key="5">
    <source>
        <dbReference type="EMBL" id="MPN42530.1"/>
    </source>
</evidence>
<dbReference type="GO" id="GO:0005829">
    <property type="term" value="C:cytosol"/>
    <property type="evidence" value="ECO:0007669"/>
    <property type="project" value="TreeGrafter"/>
</dbReference>
<dbReference type="EMBL" id="VSSQ01100317">
    <property type="protein sequence ID" value="MPN42530.1"/>
    <property type="molecule type" value="Genomic_DNA"/>
</dbReference>
<evidence type="ECO:0000259" key="4">
    <source>
        <dbReference type="Pfam" id="PF01676"/>
    </source>
</evidence>
<dbReference type="EC" id="5.4.2.7" evidence="5"/>
<dbReference type="PANTHER" id="PTHR21110">
    <property type="entry name" value="PHOSPHOPENTOMUTASE"/>
    <property type="match status" value="1"/>
</dbReference>
<dbReference type="Pfam" id="PF01676">
    <property type="entry name" value="Metalloenzyme"/>
    <property type="match status" value="1"/>
</dbReference>
<comment type="similarity">
    <text evidence="1">Belongs to the phosphopentomutase family.</text>
</comment>
<accession>A0A645HUJ3</accession>
<comment type="caution">
    <text evidence="5">The sequence shown here is derived from an EMBL/GenBank/DDBJ whole genome shotgun (WGS) entry which is preliminary data.</text>
</comment>
<evidence type="ECO:0000256" key="3">
    <source>
        <dbReference type="ARBA" id="ARBA00023211"/>
    </source>
</evidence>
<sequence>MNETPNGIIFTNLVDYDMVYGHRNNAIGYAKALEAFDQRLPEILSAARDEDIIFITADHGCDPTTESTDHSREYVPLIVWGKNIKKGVNLGIRQTFADLGKTVAEYLELKNNLPGESFLGNIIGG</sequence>
<dbReference type="SUPFAM" id="SSF53649">
    <property type="entry name" value="Alkaline phosphatase-like"/>
    <property type="match status" value="1"/>
</dbReference>
<dbReference type="InterPro" id="IPR017850">
    <property type="entry name" value="Alkaline_phosphatase_core_sf"/>
</dbReference>
<dbReference type="AlphaFoldDB" id="A0A645HUJ3"/>
<dbReference type="InterPro" id="IPR006124">
    <property type="entry name" value="Metalloenzyme"/>
</dbReference>
<dbReference type="GO" id="GO:0043094">
    <property type="term" value="P:metabolic compound salvage"/>
    <property type="evidence" value="ECO:0007669"/>
    <property type="project" value="InterPro"/>
</dbReference>
<keyword evidence="2" id="KW-0479">Metal-binding</keyword>